<evidence type="ECO:0000313" key="3">
    <source>
        <dbReference type="Proteomes" id="UP000019484"/>
    </source>
</evidence>
<dbReference type="HOGENOM" id="CLU_013985_24_0_1"/>
<feature type="domain" description="N-acetyltransferase" evidence="1">
    <location>
        <begin position="21"/>
        <end position="201"/>
    </location>
</feature>
<dbReference type="PROSITE" id="PS51186">
    <property type="entry name" value="GNAT"/>
    <property type="match status" value="1"/>
</dbReference>
<dbReference type="Proteomes" id="UP000019484">
    <property type="component" value="Unassembled WGS sequence"/>
</dbReference>
<protein>
    <recommendedName>
        <fullName evidence="1">N-acetyltransferase domain-containing protein</fullName>
    </recommendedName>
</protein>
<dbReference type="eggNOG" id="ENOG502SQ7V">
    <property type="taxonomic scope" value="Eukaryota"/>
</dbReference>
<dbReference type="Gene3D" id="3.40.630.30">
    <property type="match status" value="1"/>
</dbReference>
<dbReference type="InterPro" id="IPR051531">
    <property type="entry name" value="N-acetyltransferase"/>
</dbReference>
<name>W9Z6Z1_9EURO</name>
<dbReference type="EMBL" id="AMWN01000003">
    <property type="protein sequence ID" value="EXJ90289.1"/>
    <property type="molecule type" value="Genomic_DNA"/>
</dbReference>
<dbReference type="GeneID" id="19158282"/>
<keyword evidence="3" id="KW-1185">Reference proteome</keyword>
<dbReference type="OrthoDB" id="4072826at2759"/>
<dbReference type="InterPro" id="IPR000182">
    <property type="entry name" value="GNAT_dom"/>
</dbReference>
<dbReference type="PANTHER" id="PTHR43792">
    <property type="entry name" value="GNAT FAMILY, PUTATIVE (AFU_ORTHOLOGUE AFUA_3G00765)-RELATED-RELATED"/>
    <property type="match status" value="1"/>
</dbReference>
<dbReference type="Pfam" id="PF13302">
    <property type="entry name" value="Acetyltransf_3"/>
    <property type="match status" value="1"/>
</dbReference>
<reference evidence="2 3" key="1">
    <citation type="submission" date="2013-03" db="EMBL/GenBank/DDBJ databases">
        <title>The Genome Sequence of Capronia coronata CBS 617.96.</title>
        <authorList>
            <consortium name="The Broad Institute Genomics Platform"/>
            <person name="Cuomo C."/>
            <person name="de Hoog S."/>
            <person name="Gorbushina A."/>
            <person name="Walker B."/>
            <person name="Young S.K."/>
            <person name="Zeng Q."/>
            <person name="Gargeya S."/>
            <person name="Fitzgerald M."/>
            <person name="Haas B."/>
            <person name="Abouelleil A."/>
            <person name="Allen A.W."/>
            <person name="Alvarado L."/>
            <person name="Arachchi H.M."/>
            <person name="Berlin A.M."/>
            <person name="Chapman S.B."/>
            <person name="Gainer-Dewar J."/>
            <person name="Goldberg J."/>
            <person name="Griggs A."/>
            <person name="Gujja S."/>
            <person name="Hansen M."/>
            <person name="Howarth C."/>
            <person name="Imamovic A."/>
            <person name="Ireland A."/>
            <person name="Larimer J."/>
            <person name="McCowan C."/>
            <person name="Murphy C."/>
            <person name="Pearson M."/>
            <person name="Poon T.W."/>
            <person name="Priest M."/>
            <person name="Roberts A."/>
            <person name="Saif S."/>
            <person name="Shea T."/>
            <person name="Sisk P."/>
            <person name="Sykes S."/>
            <person name="Wortman J."/>
            <person name="Nusbaum C."/>
            <person name="Birren B."/>
        </authorList>
    </citation>
    <scope>NUCLEOTIDE SEQUENCE [LARGE SCALE GENOMIC DNA]</scope>
    <source>
        <strain evidence="2 3">CBS 617.96</strain>
    </source>
</reference>
<dbReference type="SUPFAM" id="SSF55729">
    <property type="entry name" value="Acyl-CoA N-acyltransferases (Nat)"/>
    <property type="match status" value="1"/>
</dbReference>
<proteinExistence type="predicted"/>
<organism evidence="2 3">
    <name type="scientific">Capronia coronata CBS 617.96</name>
    <dbReference type="NCBI Taxonomy" id="1182541"/>
    <lineage>
        <taxon>Eukaryota</taxon>
        <taxon>Fungi</taxon>
        <taxon>Dikarya</taxon>
        <taxon>Ascomycota</taxon>
        <taxon>Pezizomycotina</taxon>
        <taxon>Eurotiomycetes</taxon>
        <taxon>Chaetothyriomycetidae</taxon>
        <taxon>Chaetothyriales</taxon>
        <taxon>Herpotrichiellaceae</taxon>
        <taxon>Capronia</taxon>
    </lineage>
</organism>
<accession>W9Z6Z1</accession>
<evidence type="ECO:0000259" key="1">
    <source>
        <dbReference type="PROSITE" id="PS51186"/>
    </source>
</evidence>
<sequence length="206" mass="23340">MKKTTRPVLPVPAPPLRTSRLLLRPFQPSDLADFHVLRTQIEVMMWTSTGKEDANQEVTQAWMNRFLPPNEATTFNFAVEELAVPGVVIGALGCHTSEPPEVGFFFRKEYWGKGYATETFQRWLQAWWELPRKEVLIDSEGEDLTAQGLDGDIDMVSEVLRADRDARNVASARLLEKFGFRPVGEKTEEINGAVVKVIKAQLQRPN</sequence>
<dbReference type="RefSeq" id="XP_007722483.1">
    <property type="nucleotide sequence ID" value="XM_007724293.1"/>
</dbReference>
<dbReference type="PANTHER" id="PTHR43792:SF1">
    <property type="entry name" value="N-ACETYLTRANSFERASE DOMAIN-CONTAINING PROTEIN"/>
    <property type="match status" value="1"/>
</dbReference>
<comment type="caution">
    <text evidence="2">The sequence shown here is derived from an EMBL/GenBank/DDBJ whole genome shotgun (WGS) entry which is preliminary data.</text>
</comment>
<evidence type="ECO:0000313" key="2">
    <source>
        <dbReference type="EMBL" id="EXJ90289.1"/>
    </source>
</evidence>
<dbReference type="InterPro" id="IPR016181">
    <property type="entry name" value="Acyl_CoA_acyltransferase"/>
</dbReference>
<dbReference type="AlphaFoldDB" id="W9Z6Z1"/>
<dbReference type="GO" id="GO:0016747">
    <property type="term" value="F:acyltransferase activity, transferring groups other than amino-acyl groups"/>
    <property type="evidence" value="ECO:0007669"/>
    <property type="project" value="InterPro"/>
</dbReference>
<gene>
    <name evidence="2" type="ORF">A1O1_03388</name>
</gene>